<dbReference type="SUPFAM" id="SSF55729">
    <property type="entry name" value="Acyl-CoA N-acyltransferases (Nat)"/>
    <property type="match status" value="1"/>
</dbReference>
<gene>
    <name evidence="2" type="ORF">CONPUDRAFT_146331</name>
</gene>
<dbReference type="Gene3D" id="3.40.630.30">
    <property type="match status" value="1"/>
</dbReference>
<dbReference type="GO" id="GO:0008999">
    <property type="term" value="F:protein-N-terminal-alanine acetyltransferase activity"/>
    <property type="evidence" value="ECO:0007669"/>
    <property type="project" value="TreeGrafter"/>
</dbReference>
<dbReference type="AlphaFoldDB" id="A0A5M3ME77"/>
<reference evidence="3" key="1">
    <citation type="journal article" date="2012" name="Science">
        <title>The Paleozoic origin of enzymatic lignin decomposition reconstructed from 31 fungal genomes.</title>
        <authorList>
            <person name="Floudas D."/>
            <person name="Binder M."/>
            <person name="Riley R."/>
            <person name="Barry K."/>
            <person name="Blanchette R.A."/>
            <person name="Henrissat B."/>
            <person name="Martinez A.T."/>
            <person name="Otillar R."/>
            <person name="Spatafora J.W."/>
            <person name="Yadav J.S."/>
            <person name="Aerts A."/>
            <person name="Benoit I."/>
            <person name="Boyd A."/>
            <person name="Carlson A."/>
            <person name="Copeland A."/>
            <person name="Coutinho P.M."/>
            <person name="de Vries R.P."/>
            <person name="Ferreira P."/>
            <person name="Findley K."/>
            <person name="Foster B."/>
            <person name="Gaskell J."/>
            <person name="Glotzer D."/>
            <person name="Gorecki P."/>
            <person name="Heitman J."/>
            <person name="Hesse C."/>
            <person name="Hori C."/>
            <person name="Igarashi K."/>
            <person name="Jurgens J.A."/>
            <person name="Kallen N."/>
            <person name="Kersten P."/>
            <person name="Kohler A."/>
            <person name="Kuees U."/>
            <person name="Kumar T.K.A."/>
            <person name="Kuo A."/>
            <person name="LaButti K."/>
            <person name="Larrondo L.F."/>
            <person name="Lindquist E."/>
            <person name="Ling A."/>
            <person name="Lombard V."/>
            <person name="Lucas S."/>
            <person name="Lundell T."/>
            <person name="Martin R."/>
            <person name="McLaughlin D.J."/>
            <person name="Morgenstern I."/>
            <person name="Morin E."/>
            <person name="Murat C."/>
            <person name="Nagy L.G."/>
            <person name="Nolan M."/>
            <person name="Ohm R.A."/>
            <person name="Patyshakuliyeva A."/>
            <person name="Rokas A."/>
            <person name="Ruiz-Duenas F.J."/>
            <person name="Sabat G."/>
            <person name="Salamov A."/>
            <person name="Samejima M."/>
            <person name="Schmutz J."/>
            <person name="Slot J.C."/>
            <person name="St John F."/>
            <person name="Stenlid J."/>
            <person name="Sun H."/>
            <person name="Sun S."/>
            <person name="Syed K."/>
            <person name="Tsang A."/>
            <person name="Wiebenga A."/>
            <person name="Young D."/>
            <person name="Pisabarro A."/>
            <person name="Eastwood D.C."/>
            <person name="Martin F."/>
            <person name="Cullen D."/>
            <person name="Grigoriev I.V."/>
            <person name="Hibbett D.S."/>
        </authorList>
    </citation>
    <scope>NUCLEOTIDE SEQUENCE [LARGE SCALE GENOMIC DNA]</scope>
    <source>
        <strain evidence="3">RWD-64-598 SS2</strain>
    </source>
</reference>
<protein>
    <recommendedName>
        <fullName evidence="1">N-acetyltransferase domain-containing protein</fullName>
    </recommendedName>
</protein>
<comment type="caution">
    <text evidence="2">The sequence shown here is derived from an EMBL/GenBank/DDBJ whole genome shotgun (WGS) entry which is preliminary data.</text>
</comment>
<organism evidence="2 3">
    <name type="scientific">Coniophora puteana (strain RWD-64-598)</name>
    <name type="common">Brown rot fungus</name>
    <dbReference type="NCBI Taxonomy" id="741705"/>
    <lineage>
        <taxon>Eukaryota</taxon>
        <taxon>Fungi</taxon>
        <taxon>Dikarya</taxon>
        <taxon>Basidiomycota</taxon>
        <taxon>Agaricomycotina</taxon>
        <taxon>Agaricomycetes</taxon>
        <taxon>Agaricomycetidae</taxon>
        <taxon>Boletales</taxon>
        <taxon>Coniophorineae</taxon>
        <taxon>Coniophoraceae</taxon>
        <taxon>Coniophora</taxon>
    </lineage>
</organism>
<dbReference type="EMBL" id="JH711584">
    <property type="protein sequence ID" value="EIW77357.1"/>
    <property type="molecule type" value="Genomic_DNA"/>
</dbReference>
<dbReference type="PROSITE" id="PS51186">
    <property type="entry name" value="GNAT"/>
    <property type="match status" value="1"/>
</dbReference>
<accession>A0A5M3ME77</accession>
<dbReference type="GeneID" id="19202192"/>
<dbReference type="InterPro" id="IPR000182">
    <property type="entry name" value="GNAT_dom"/>
</dbReference>
<keyword evidence="3" id="KW-1185">Reference proteome</keyword>
<dbReference type="OrthoDB" id="41238at2759"/>
<name>A0A5M3ME77_CONPW</name>
<dbReference type="PANTHER" id="PTHR43441">
    <property type="entry name" value="RIBOSOMAL-PROTEIN-SERINE ACETYLTRANSFERASE"/>
    <property type="match status" value="1"/>
</dbReference>
<feature type="domain" description="N-acetyltransferase" evidence="1">
    <location>
        <begin position="21"/>
        <end position="175"/>
    </location>
</feature>
<proteinExistence type="predicted"/>
<dbReference type="InterPro" id="IPR016181">
    <property type="entry name" value="Acyl_CoA_acyltransferase"/>
</dbReference>
<dbReference type="Pfam" id="PF13302">
    <property type="entry name" value="Acetyltransf_3"/>
    <property type="match status" value="1"/>
</dbReference>
<evidence type="ECO:0000313" key="2">
    <source>
        <dbReference type="EMBL" id="EIW77357.1"/>
    </source>
</evidence>
<dbReference type="OMA" id="MEPGWIM"/>
<evidence type="ECO:0000313" key="3">
    <source>
        <dbReference type="Proteomes" id="UP000053558"/>
    </source>
</evidence>
<sequence length="218" mass="24273">MYDINANFVFPLCDLENDNVKTHTLCPPEDIDDMLHQRIGPDPSLALYAVLDKTTSSAATVGDGNASGYALAGVIGWIGASTAHLKAEIGFLIIFPAFQRKRIAVQSVGLLLRQALDLPSSPTNGWGLRRVIWQAYVQNEASLRLAERMGFVQEGVMRWDRVHPVIDNVEDTTLQPRKGDPREENAGRHAVVLGLCWDDWEKERERILGLAQVEKPMN</sequence>
<dbReference type="KEGG" id="cput:CONPUDRAFT_146331"/>
<dbReference type="GO" id="GO:1990189">
    <property type="term" value="F:protein N-terminal-serine acetyltransferase activity"/>
    <property type="evidence" value="ECO:0007669"/>
    <property type="project" value="TreeGrafter"/>
</dbReference>
<evidence type="ECO:0000259" key="1">
    <source>
        <dbReference type="PROSITE" id="PS51186"/>
    </source>
</evidence>
<dbReference type="InterPro" id="IPR051908">
    <property type="entry name" value="Ribosomal_N-acetyltransferase"/>
</dbReference>
<dbReference type="Proteomes" id="UP000053558">
    <property type="component" value="Unassembled WGS sequence"/>
</dbReference>
<dbReference type="RefSeq" id="XP_007772741.1">
    <property type="nucleotide sequence ID" value="XM_007774551.1"/>
</dbReference>
<dbReference type="PANTHER" id="PTHR43441:SF5">
    <property type="entry name" value="FAMILY ACETYLTRANSFERASE, PUTATIVE-RELATED"/>
    <property type="match status" value="1"/>
</dbReference>